<evidence type="ECO:0000259" key="1">
    <source>
        <dbReference type="SMART" id="SM00858"/>
    </source>
</evidence>
<comment type="caution">
    <text evidence="2">The sequence shown here is derived from an EMBL/GenBank/DDBJ whole genome shotgun (WGS) entry which is preliminary data.</text>
</comment>
<dbReference type="Pfam" id="PF08666">
    <property type="entry name" value="SAF"/>
    <property type="match status" value="1"/>
</dbReference>
<proteinExistence type="predicted"/>
<dbReference type="NCBIfam" id="TIGR03177">
    <property type="entry name" value="pilus_cpaB"/>
    <property type="match status" value="1"/>
</dbReference>
<dbReference type="Pfam" id="PF16976">
    <property type="entry name" value="RcpC"/>
    <property type="match status" value="1"/>
</dbReference>
<dbReference type="CDD" id="cd11614">
    <property type="entry name" value="SAF_CpaB_FlgA_like"/>
    <property type="match status" value="1"/>
</dbReference>
<dbReference type="RefSeq" id="WP_190239037.1">
    <property type="nucleotide sequence ID" value="NZ_QFGA01000001.1"/>
</dbReference>
<name>A0A4Y7RDW3_9FIRM</name>
<dbReference type="Gene3D" id="3.90.1210.10">
    <property type="entry name" value="Antifreeze-like/N-acetylneuraminic acid synthase C-terminal domain"/>
    <property type="match status" value="1"/>
</dbReference>
<dbReference type="InterPro" id="IPR017592">
    <property type="entry name" value="Pilus_assmbl_Flp-typ_CpaB"/>
</dbReference>
<feature type="domain" description="SAF" evidence="1">
    <location>
        <begin position="39"/>
        <end position="101"/>
    </location>
</feature>
<protein>
    <submittedName>
        <fullName evidence="2">SAF domain protein</fullName>
    </submittedName>
</protein>
<dbReference type="InterPro" id="IPR013974">
    <property type="entry name" value="SAF"/>
</dbReference>
<reference evidence="2 3" key="1">
    <citation type="journal article" date="2018" name="Environ. Microbiol.">
        <title>Novel energy conservation strategies and behaviour of Pelotomaculum schinkii driving syntrophic propionate catabolism.</title>
        <authorList>
            <person name="Hidalgo-Ahumada C.A.P."/>
            <person name="Nobu M.K."/>
            <person name="Narihiro T."/>
            <person name="Tamaki H."/>
            <person name="Liu W.T."/>
            <person name="Kamagata Y."/>
            <person name="Stams A.J.M."/>
            <person name="Imachi H."/>
            <person name="Sousa D.Z."/>
        </authorList>
    </citation>
    <scope>NUCLEOTIDE SEQUENCE [LARGE SCALE GENOMIC DNA]</scope>
    <source>
        <strain evidence="2 3">HH</strain>
    </source>
</reference>
<keyword evidence="3" id="KW-1185">Reference proteome</keyword>
<dbReference type="EMBL" id="QFGA01000001">
    <property type="protein sequence ID" value="TEB06996.1"/>
    <property type="molecule type" value="Genomic_DNA"/>
</dbReference>
<dbReference type="SMART" id="SM00858">
    <property type="entry name" value="SAF"/>
    <property type="match status" value="1"/>
</dbReference>
<accession>A0A4Y7RDW3</accession>
<dbReference type="InterPro" id="IPR031571">
    <property type="entry name" value="RcpC_dom"/>
</dbReference>
<gene>
    <name evidence="2" type="ORF">Psch_00534</name>
</gene>
<evidence type="ECO:0000313" key="3">
    <source>
        <dbReference type="Proteomes" id="UP000298324"/>
    </source>
</evidence>
<evidence type="ECO:0000313" key="2">
    <source>
        <dbReference type="EMBL" id="TEB06996.1"/>
    </source>
</evidence>
<organism evidence="2 3">
    <name type="scientific">Pelotomaculum schinkii</name>
    <dbReference type="NCBI Taxonomy" id="78350"/>
    <lineage>
        <taxon>Bacteria</taxon>
        <taxon>Bacillati</taxon>
        <taxon>Bacillota</taxon>
        <taxon>Clostridia</taxon>
        <taxon>Eubacteriales</taxon>
        <taxon>Desulfotomaculaceae</taxon>
        <taxon>Pelotomaculum</taxon>
    </lineage>
</organism>
<sequence length="243" mass="26081">MKNKIILILAVVVGLAAAGGIYAFLDGLKRTYVVEGDFVKVVTARQRIPARTQVASQMIELKEIPAKYVNDRAAVDINEVTGKIVKSDILPGEQVLRDKLAKDKEDSDGLSFVVQPGKRAVTIAVNQVSGVAGLIKPGDRVDVFGTFDLQGQNQEKASVNSLLIQNVDVLSVDQSAIQTAAGQDAKKNAATASDHTITLQVTPEQAEPLILCSEKGTIRLGLRSATDQDIINLPSIRTNQLVR</sequence>
<dbReference type="AlphaFoldDB" id="A0A4Y7RDW3"/>
<dbReference type="Proteomes" id="UP000298324">
    <property type="component" value="Unassembled WGS sequence"/>
</dbReference>